<keyword evidence="5" id="KW-1185">Reference proteome</keyword>
<dbReference type="AlphaFoldDB" id="A0AAV6QGR4"/>
<dbReference type="InterPro" id="IPR013126">
    <property type="entry name" value="Hsp_70_fam"/>
</dbReference>
<organism evidence="4 5">
    <name type="scientific">Solea senegalensis</name>
    <name type="common">Senegalese sole</name>
    <dbReference type="NCBI Taxonomy" id="28829"/>
    <lineage>
        <taxon>Eukaryota</taxon>
        <taxon>Metazoa</taxon>
        <taxon>Chordata</taxon>
        <taxon>Craniata</taxon>
        <taxon>Vertebrata</taxon>
        <taxon>Euteleostomi</taxon>
        <taxon>Actinopterygii</taxon>
        <taxon>Neopterygii</taxon>
        <taxon>Teleostei</taxon>
        <taxon>Neoteleostei</taxon>
        <taxon>Acanthomorphata</taxon>
        <taxon>Carangaria</taxon>
        <taxon>Pleuronectiformes</taxon>
        <taxon>Pleuronectoidei</taxon>
        <taxon>Soleidae</taxon>
        <taxon>Solea</taxon>
    </lineage>
</organism>
<dbReference type="GO" id="GO:0140662">
    <property type="term" value="F:ATP-dependent protein folding chaperone"/>
    <property type="evidence" value="ECO:0007669"/>
    <property type="project" value="InterPro"/>
</dbReference>
<comment type="similarity">
    <text evidence="1">Belongs to the heat shock protein 70 family.</text>
</comment>
<dbReference type="GO" id="GO:0005524">
    <property type="term" value="F:ATP binding"/>
    <property type="evidence" value="ECO:0007669"/>
    <property type="project" value="UniProtKB-KW"/>
</dbReference>
<keyword evidence="2" id="KW-0547">Nucleotide-binding</keyword>
<evidence type="ECO:0000256" key="1">
    <source>
        <dbReference type="ARBA" id="ARBA00007381"/>
    </source>
</evidence>
<gene>
    <name evidence="4" type="ORF">JOB18_034404</name>
</gene>
<evidence type="ECO:0000313" key="4">
    <source>
        <dbReference type="EMBL" id="KAG7490385.1"/>
    </source>
</evidence>
<dbReference type="GO" id="GO:0005829">
    <property type="term" value="C:cytosol"/>
    <property type="evidence" value="ECO:0007669"/>
    <property type="project" value="TreeGrafter"/>
</dbReference>
<protein>
    <submittedName>
        <fullName evidence="4">Heat shock 70 kDa 4-like</fullName>
    </submittedName>
</protein>
<name>A0AAV6QGR4_SOLSE</name>
<keyword evidence="4" id="KW-0346">Stress response</keyword>
<dbReference type="Pfam" id="PF00012">
    <property type="entry name" value="HSP70"/>
    <property type="match status" value="1"/>
</dbReference>
<proteinExistence type="inferred from homology"/>
<dbReference type="EMBL" id="JAGKHQ010000017">
    <property type="protein sequence ID" value="KAG7490385.1"/>
    <property type="molecule type" value="Genomic_DNA"/>
</dbReference>
<dbReference type="Proteomes" id="UP000693946">
    <property type="component" value="Linkage Group LG5"/>
</dbReference>
<reference evidence="4 5" key="1">
    <citation type="journal article" date="2021" name="Sci. Rep.">
        <title>Chromosome anchoring in Senegalese sole (Solea senegalensis) reveals sex-associated markers and genome rearrangements in flatfish.</title>
        <authorList>
            <person name="Guerrero-Cozar I."/>
            <person name="Gomez-Garrido J."/>
            <person name="Berbel C."/>
            <person name="Martinez-Blanch J.F."/>
            <person name="Alioto T."/>
            <person name="Claros M.G."/>
            <person name="Gagnaire P.A."/>
            <person name="Manchado M."/>
        </authorList>
    </citation>
    <scope>NUCLEOTIDE SEQUENCE [LARGE SCALE GENOMIC DNA]</scope>
    <source>
        <strain evidence="4">Sse05_10M</strain>
    </source>
</reference>
<comment type="caution">
    <text evidence="4">The sequence shown here is derived from an EMBL/GenBank/DDBJ whole genome shotgun (WGS) entry which is preliminary data.</text>
</comment>
<keyword evidence="3" id="KW-0067">ATP-binding</keyword>
<dbReference type="FunFam" id="3.30.30.30:FF:000002">
    <property type="entry name" value="Heat shock 70 kDa protein 4"/>
    <property type="match status" value="1"/>
</dbReference>
<accession>A0AAV6QGR4</accession>
<evidence type="ECO:0000256" key="2">
    <source>
        <dbReference type="ARBA" id="ARBA00022741"/>
    </source>
</evidence>
<sequence length="153" mass="16793">MSVVGFDVGFMNCYVAVARAGGIETVANEYSDRCTPAFVSYGPRNRSIGAAAKSQIVTNCKNTVQGFKRFHGRAFSDPYVQRVKNSLVYDIVQMPTGTAGIKVMYMEEEKVFSIEQVTAMLLTKLKETAESALKKPVADCVVSVSINMLLLQF</sequence>
<dbReference type="PANTHER" id="PTHR45639:SF6">
    <property type="entry name" value="HEAT SHOCK 70 KDA PROTEIN 4"/>
    <property type="match status" value="1"/>
</dbReference>
<evidence type="ECO:0000313" key="5">
    <source>
        <dbReference type="Proteomes" id="UP000693946"/>
    </source>
</evidence>
<dbReference type="FunFam" id="3.30.420.40:FF:000171">
    <property type="entry name" value="Heat shock 70 kDa protein 4"/>
    <property type="match status" value="2"/>
</dbReference>
<dbReference type="GO" id="GO:0005634">
    <property type="term" value="C:nucleus"/>
    <property type="evidence" value="ECO:0007669"/>
    <property type="project" value="TreeGrafter"/>
</dbReference>
<evidence type="ECO:0000256" key="3">
    <source>
        <dbReference type="ARBA" id="ARBA00022840"/>
    </source>
</evidence>
<dbReference type="PANTHER" id="PTHR45639">
    <property type="entry name" value="HSC70CB, ISOFORM G-RELATED"/>
    <property type="match status" value="1"/>
</dbReference>